<dbReference type="Gene3D" id="3.40.710.10">
    <property type="entry name" value="DD-peptidase/beta-lactamase superfamily"/>
    <property type="match status" value="1"/>
</dbReference>
<accession>A0A4R8T7W4</accession>
<dbReference type="GO" id="GO:0005634">
    <property type="term" value="C:nucleus"/>
    <property type="evidence" value="ECO:0007669"/>
    <property type="project" value="UniProtKB-SubCell"/>
</dbReference>
<dbReference type="EMBL" id="QAPF01000197">
    <property type="protein sequence ID" value="TEA13495.1"/>
    <property type="molecule type" value="Genomic_DNA"/>
</dbReference>
<dbReference type="PANTHER" id="PTHR31845:SF37">
    <property type="entry name" value="TRANSCRIPTION FACTOR DOMAIN-CONTAINING PROTEIN"/>
    <property type="match status" value="1"/>
</dbReference>
<dbReference type="Gene3D" id="4.10.240.10">
    <property type="entry name" value="Zn(2)-C6 fungal-type DNA-binding domain"/>
    <property type="match status" value="1"/>
</dbReference>
<dbReference type="Pfam" id="PF26335">
    <property type="entry name" value="ARB_00930_C"/>
    <property type="match status" value="1"/>
</dbReference>
<keyword evidence="3" id="KW-0238">DNA-binding</keyword>
<dbReference type="CDD" id="cd00067">
    <property type="entry name" value="GAL4"/>
    <property type="match status" value="1"/>
</dbReference>
<comment type="subcellular location">
    <subcellularLocation>
        <location evidence="1">Nucleus</location>
    </subcellularLocation>
</comment>
<evidence type="ECO:0000256" key="5">
    <source>
        <dbReference type="ARBA" id="ARBA00023242"/>
    </source>
</evidence>
<feature type="domain" description="Zn(2)-C6 fungal-type" evidence="7">
    <location>
        <begin position="19"/>
        <end position="51"/>
    </location>
</feature>
<evidence type="ECO:0000313" key="8">
    <source>
        <dbReference type="EMBL" id="TEA13495.1"/>
    </source>
</evidence>
<dbReference type="InterPro" id="IPR012338">
    <property type="entry name" value="Beta-lactam/transpept-like"/>
</dbReference>
<dbReference type="InterPro" id="IPR001138">
    <property type="entry name" value="Zn2Cys6_DnaBD"/>
</dbReference>
<dbReference type="Pfam" id="PF00172">
    <property type="entry name" value="Zn_clus"/>
    <property type="match status" value="1"/>
</dbReference>
<evidence type="ECO:0000256" key="4">
    <source>
        <dbReference type="ARBA" id="ARBA00023163"/>
    </source>
</evidence>
<evidence type="ECO:0000256" key="3">
    <source>
        <dbReference type="ARBA" id="ARBA00023125"/>
    </source>
</evidence>
<dbReference type="SUPFAM" id="SSF57701">
    <property type="entry name" value="Zn2/Cys6 DNA-binding domain"/>
    <property type="match status" value="1"/>
</dbReference>
<name>A0A4R8T7W4_9PEZI</name>
<evidence type="ECO:0000313" key="9">
    <source>
        <dbReference type="Proteomes" id="UP000295604"/>
    </source>
</evidence>
<dbReference type="AlphaFoldDB" id="A0A4R8T7W4"/>
<keyword evidence="5" id="KW-0539">Nucleus</keyword>
<gene>
    <name evidence="8" type="primary">sdnR</name>
    <name evidence="8" type="ORF">C8034_v004793</name>
</gene>
<organism evidence="8 9">
    <name type="scientific">Colletotrichum sidae</name>
    <dbReference type="NCBI Taxonomy" id="1347389"/>
    <lineage>
        <taxon>Eukaryota</taxon>
        <taxon>Fungi</taxon>
        <taxon>Dikarya</taxon>
        <taxon>Ascomycota</taxon>
        <taxon>Pezizomycotina</taxon>
        <taxon>Sordariomycetes</taxon>
        <taxon>Hypocreomycetidae</taxon>
        <taxon>Glomerellales</taxon>
        <taxon>Glomerellaceae</taxon>
        <taxon>Colletotrichum</taxon>
        <taxon>Colletotrichum orbiculare species complex</taxon>
    </lineage>
</organism>
<comment type="caution">
    <text evidence="8">The sequence shown here is derived from an EMBL/GenBank/DDBJ whole genome shotgun (WGS) entry which is preliminary data.</text>
</comment>
<evidence type="ECO:0000256" key="2">
    <source>
        <dbReference type="ARBA" id="ARBA00023015"/>
    </source>
</evidence>
<dbReference type="Pfam" id="PF00144">
    <property type="entry name" value="Beta-lactamase"/>
    <property type="match status" value="1"/>
</dbReference>
<evidence type="ECO:0000256" key="1">
    <source>
        <dbReference type="ARBA" id="ARBA00004123"/>
    </source>
</evidence>
<dbReference type="GO" id="GO:0008270">
    <property type="term" value="F:zinc ion binding"/>
    <property type="evidence" value="ECO:0007669"/>
    <property type="project" value="InterPro"/>
</dbReference>
<dbReference type="CDD" id="cd12148">
    <property type="entry name" value="fungal_TF_MHR"/>
    <property type="match status" value="1"/>
</dbReference>
<keyword evidence="2" id="KW-0805">Transcription regulation</keyword>
<proteinExistence type="predicted"/>
<evidence type="ECO:0000259" key="7">
    <source>
        <dbReference type="PROSITE" id="PS50048"/>
    </source>
</evidence>
<keyword evidence="4" id="KW-0804">Transcription</keyword>
<dbReference type="InterPro" id="IPR051089">
    <property type="entry name" value="prtT"/>
</dbReference>
<protein>
    <submittedName>
        <fullName evidence="8">Beta-lactamase-like protein sdnR</fullName>
    </submittedName>
</protein>
<feature type="region of interest" description="Disordered" evidence="6">
    <location>
        <begin position="50"/>
        <end position="127"/>
    </location>
</feature>
<dbReference type="SUPFAM" id="SSF56601">
    <property type="entry name" value="beta-lactamase/transpeptidase-like"/>
    <property type="match status" value="1"/>
</dbReference>
<evidence type="ECO:0000256" key="6">
    <source>
        <dbReference type="SAM" id="MobiDB-lite"/>
    </source>
</evidence>
<dbReference type="InterPro" id="IPR001466">
    <property type="entry name" value="Beta-lactam-related"/>
</dbReference>
<sequence>MDASSSSSRQRSPTPLLKTCRTCAHAKIKCDRTQDPVKCDRCLRLGKECTYAPSRGRRPPGPRSRPNKYLQVAEQAAHTVSESPATPSESLPSDGDGGGPTPPATAPAGPSGARQTRPSQAGIDDDAAAAHDPFDAGQLSLDQGQELLGRFRTKLTPHFPFVIVSASDHVGALRQTRPALCLALLAAASYDDVRLQRALGQMFNELVAARLVSGAFASLDVLQGLLVHLAWAHFQPRPKRYSQHLHLATSIVSDLRLDRPKNPRRWNVEGETATHEFVESLDETRTFLGTYYLSSCSSIVLQKLRIVTLTSYVTETAVRLGEIAEAPTDQYLPYIIRLQRLAEDIDDIVKNESTLDAMQIQAAVAEAKERVEVFKNEVSFPLGDCPLLIPQLYTIQLCLNQLSLPDSPFGLHNPSSQRMIQGLSESMVSAKNLVSVLLHTPPGQEVLFPNIIWVMLHCGFTLAARLDLQAADPRIGFMTEHLRQFSDIPHTVRQVVLRLESASSPDRDDRGDRDSFYHFSIRARRVEKWYLKQQQQHAINHAAMSPTMNIPTTHSYSALGTPASDLSQQQQQQVTGFEYTVAPSVFSQAAVAPVDGGMTYPQFTMAESAAMHSAREFNVEALAFADSFIPFKSWNYALGAQHGGDALQYQACPLLRAYYPAPTIAKDSDEVKSFTQEFTLLFDQLIATGGSDDFGEITPNTTSFSVVLFSGVDDENTDPVFFEYHHVAPEAPANATLGPDTVFPLGTLSQLFTVYAWLVEAGDAQWGTPITDFLPELKRNSSAASAANWTDITIGALAGHMSGLARDSSACRLDQPCDREIFVEMVSSQAPLFLPDTTPVISNAAFQLLAFALEARRGNQTLFSDIISSSVFEPLNMTNSALLSSAATQSIFARDLNSSAVGEPGALSVLSTANDLARAGSAMLASRLVSPAATRRWLQPVADTSNLRNGVGRPWEIYRAGRAADAPILDIFTKPGSVGRYASYFGLAPDFNAGFAILAHDTAAQRGGGPDLNVYADVVSLAVARLQQLAAAEMAARYAGSFDGPAGSAVFNVAADGPGLVVSALREGHVDVRARVAEAAGIELDHLDFRLYPSNVATDTRHQFVAVFQDRSAPVDMGTPTCITWQDVASLGRDVDVRFTFEMDEAGRAENVSMAGGGLVLGRHAE</sequence>
<dbReference type="GO" id="GO:0000976">
    <property type="term" value="F:transcription cis-regulatory region binding"/>
    <property type="evidence" value="ECO:0007669"/>
    <property type="project" value="TreeGrafter"/>
</dbReference>
<keyword evidence="9" id="KW-1185">Reference proteome</keyword>
<dbReference type="SMART" id="SM00066">
    <property type="entry name" value="GAL4"/>
    <property type="match status" value="1"/>
</dbReference>
<dbReference type="GO" id="GO:0000981">
    <property type="term" value="F:DNA-binding transcription factor activity, RNA polymerase II-specific"/>
    <property type="evidence" value="ECO:0007669"/>
    <property type="project" value="InterPro"/>
</dbReference>
<dbReference type="Proteomes" id="UP000295604">
    <property type="component" value="Unassembled WGS sequence"/>
</dbReference>
<dbReference type="PROSITE" id="PS50048">
    <property type="entry name" value="ZN2_CY6_FUNGAL_2"/>
    <property type="match status" value="1"/>
</dbReference>
<feature type="compositionally biased region" description="Polar residues" evidence="6">
    <location>
        <begin position="78"/>
        <end position="91"/>
    </location>
</feature>
<dbReference type="InterPro" id="IPR036864">
    <property type="entry name" value="Zn2-C6_fun-type_DNA-bd_sf"/>
</dbReference>
<dbReference type="PROSITE" id="PS00463">
    <property type="entry name" value="ZN2_CY6_FUNGAL_1"/>
    <property type="match status" value="1"/>
</dbReference>
<dbReference type="PANTHER" id="PTHR31845">
    <property type="entry name" value="FINGER DOMAIN PROTEIN, PUTATIVE-RELATED"/>
    <property type="match status" value="1"/>
</dbReference>
<dbReference type="InterPro" id="IPR058664">
    <property type="entry name" value="ARB_00930-like_C"/>
</dbReference>
<reference evidence="8 9" key="1">
    <citation type="submission" date="2018-11" db="EMBL/GenBank/DDBJ databases">
        <title>Genome sequence and assembly of Colletotrichum sidae.</title>
        <authorList>
            <person name="Gan P."/>
            <person name="Shirasu K."/>
        </authorList>
    </citation>
    <scope>NUCLEOTIDE SEQUENCE [LARGE SCALE GENOMIC DNA]</scope>
    <source>
        <strain evidence="8 9">CBS 518.97</strain>
    </source>
</reference>